<dbReference type="InterPro" id="IPR000620">
    <property type="entry name" value="EamA_dom"/>
</dbReference>
<dbReference type="AlphaFoldDB" id="A0A6J7LG39"/>
<keyword evidence="2 5" id="KW-0812">Transmembrane</keyword>
<feature type="transmembrane region" description="Helical" evidence="5">
    <location>
        <begin position="88"/>
        <end position="108"/>
    </location>
</feature>
<feature type="transmembrane region" description="Helical" evidence="5">
    <location>
        <begin position="228"/>
        <end position="252"/>
    </location>
</feature>
<evidence type="ECO:0000313" key="7">
    <source>
        <dbReference type="EMBL" id="CAB4965713.1"/>
    </source>
</evidence>
<dbReference type="InterPro" id="IPR050638">
    <property type="entry name" value="AA-Vitamin_Transporters"/>
</dbReference>
<evidence type="ECO:0000256" key="1">
    <source>
        <dbReference type="ARBA" id="ARBA00004141"/>
    </source>
</evidence>
<dbReference type="Pfam" id="PF00892">
    <property type="entry name" value="EamA"/>
    <property type="match status" value="2"/>
</dbReference>
<sequence>MGVLLALASSLTWGVADFMGGLASRRAGPVQVLSVSYPAGAIVITLFAILVIPGSLSSGVLIWGVGAGIVGAVAIGLLYAALSRGPMGIVSPVTAVMAGAVPVLVGVARGETLSALAIGGIACAGVAVILVSRETGEQARVRPSTIGLALASGAAIGVYLSAIGLAPADSGVWAAAIGRWTSTVLLVAVLIAFARPFVRTGFPWLLVVVSGVLDACANGVFQLASQRGMLSVVAVVGSLYPVATVILAWVLLKERLNAVQLVGVALALLAAATLSLTS</sequence>
<organism evidence="7">
    <name type="scientific">freshwater metagenome</name>
    <dbReference type="NCBI Taxonomy" id="449393"/>
    <lineage>
        <taxon>unclassified sequences</taxon>
        <taxon>metagenomes</taxon>
        <taxon>ecological metagenomes</taxon>
    </lineage>
</organism>
<proteinExistence type="predicted"/>
<keyword evidence="3 5" id="KW-1133">Transmembrane helix</keyword>
<gene>
    <name evidence="7" type="ORF">UFOPK3772_02699</name>
</gene>
<keyword evidence="4 5" id="KW-0472">Membrane</keyword>
<protein>
    <submittedName>
        <fullName evidence="7">Unannotated protein</fullName>
    </submittedName>
</protein>
<evidence type="ECO:0000259" key="6">
    <source>
        <dbReference type="Pfam" id="PF00892"/>
    </source>
</evidence>
<evidence type="ECO:0000256" key="3">
    <source>
        <dbReference type="ARBA" id="ARBA00022989"/>
    </source>
</evidence>
<comment type="subcellular location">
    <subcellularLocation>
        <location evidence="1">Membrane</location>
        <topology evidence="1">Multi-pass membrane protein</topology>
    </subcellularLocation>
</comment>
<feature type="transmembrane region" description="Helical" evidence="5">
    <location>
        <begin position="201"/>
        <end position="221"/>
    </location>
</feature>
<feature type="transmembrane region" description="Helical" evidence="5">
    <location>
        <begin position="60"/>
        <end position="82"/>
    </location>
</feature>
<feature type="transmembrane region" description="Helical" evidence="5">
    <location>
        <begin position="115"/>
        <end position="132"/>
    </location>
</feature>
<evidence type="ECO:0000256" key="2">
    <source>
        <dbReference type="ARBA" id="ARBA00022692"/>
    </source>
</evidence>
<dbReference type="SUPFAM" id="SSF103481">
    <property type="entry name" value="Multidrug resistance efflux transporter EmrE"/>
    <property type="match status" value="1"/>
</dbReference>
<evidence type="ECO:0000256" key="5">
    <source>
        <dbReference type="SAM" id="Phobius"/>
    </source>
</evidence>
<dbReference type="PANTHER" id="PTHR32322:SF2">
    <property type="entry name" value="EAMA DOMAIN-CONTAINING PROTEIN"/>
    <property type="match status" value="1"/>
</dbReference>
<dbReference type="EMBL" id="CAFBNE010000114">
    <property type="protein sequence ID" value="CAB4965713.1"/>
    <property type="molecule type" value="Genomic_DNA"/>
</dbReference>
<feature type="domain" description="EamA" evidence="6">
    <location>
        <begin position="146"/>
        <end position="275"/>
    </location>
</feature>
<feature type="transmembrane region" description="Helical" evidence="5">
    <location>
        <begin position="258"/>
        <end position="277"/>
    </location>
</feature>
<feature type="domain" description="EamA" evidence="6">
    <location>
        <begin position="1"/>
        <end position="132"/>
    </location>
</feature>
<feature type="transmembrane region" description="Helical" evidence="5">
    <location>
        <begin position="35"/>
        <end position="53"/>
    </location>
</feature>
<feature type="transmembrane region" description="Helical" evidence="5">
    <location>
        <begin position="144"/>
        <end position="165"/>
    </location>
</feature>
<reference evidence="7" key="1">
    <citation type="submission" date="2020-05" db="EMBL/GenBank/DDBJ databases">
        <authorList>
            <person name="Chiriac C."/>
            <person name="Salcher M."/>
            <person name="Ghai R."/>
            <person name="Kavagutti S V."/>
        </authorList>
    </citation>
    <scope>NUCLEOTIDE SEQUENCE</scope>
</reference>
<dbReference type="GO" id="GO:0016020">
    <property type="term" value="C:membrane"/>
    <property type="evidence" value="ECO:0007669"/>
    <property type="project" value="UniProtKB-SubCell"/>
</dbReference>
<name>A0A6J7LG39_9ZZZZ</name>
<feature type="transmembrane region" description="Helical" evidence="5">
    <location>
        <begin position="172"/>
        <end position="195"/>
    </location>
</feature>
<evidence type="ECO:0000256" key="4">
    <source>
        <dbReference type="ARBA" id="ARBA00023136"/>
    </source>
</evidence>
<dbReference type="PANTHER" id="PTHR32322">
    <property type="entry name" value="INNER MEMBRANE TRANSPORTER"/>
    <property type="match status" value="1"/>
</dbReference>
<accession>A0A6J7LG39</accession>
<dbReference type="InterPro" id="IPR037185">
    <property type="entry name" value="EmrE-like"/>
</dbReference>